<keyword evidence="9 10" id="KW-0326">Glycosidase</keyword>
<comment type="similarity">
    <text evidence="10">Belongs to the Nth/MutY family.</text>
</comment>
<dbReference type="EC" id="3.2.2.-" evidence="10"/>
<evidence type="ECO:0000256" key="6">
    <source>
        <dbReference type="ARBA" id="ARBA00023014"/>
    </source>
</evidence>
<feature type="compositionally biased region" description="Basic and acidic residues" evidence="11">
    <location>
        <begin position="197"/>
        <end position="206"/>
    </location>
</feature>
<accession>A0A5A8EF47</accession>
<feature type="region of interest" description="Disordered" evidence="11">
    <location>
        <begin position="342"/>
        <end position="364"/>
    </location>
</feature>
<organism evidence="13 14">
    <name type="scientific">Cafeteria roenbergensis</name>
    <name type="common">Marine flagellate</name>
    <dbReference type="NCBI Taxonomy" id="33653"/>
    <lineage>
        <taxon>Eukaryota</taxon>
        <taxon>Sar</taxon>
        <taxon>Stramenopiles</taxon>
        <taxon>Bigyra</taxon>
        <taxon>Opalozoa</taxon>
        <taxon>Bicosoecida</taxon>
        <taxon>Cafeteriaceae</taxon>
        <taxon>Cafeteria</taxon>
    </lineage>
</organism>
<dbReference type="SMART" id="SM00478">
    <property type="entry name" value="ENDO3c"/>
    <property type="match status" value="1"/>
</dbReference>
<keyword evidence="5" id="KW-0408">Iron</keyword>
<dbReference type="PANTHER" id="PTHR43286:SF1">
    <property type="entry name" value="ENDONUCLEASE III-LIKE PROTEIN 1"/>
    <property type="match status" value="1"/>
</dbReference>
<evidence type="ECO:0000256" key="2">
    <source>
        <dbReference type="ARBA" id="ARBA00022723"/>
    </source>
</evidence>
<proteinExistence type="inferred from homology"/>
<evidence type="ECO:0000256" key="9">
    <source>
        <dbReference type="ARBA" id="ARBA00023295"/>
    </source>
</evidence>
<evidence type="ECO:0000313" key="13">
    <source>
        <dbReference type="EMBL" id="KAA0176505.1"/>
    </source>
</evidence>
<dbReference type="CDD" id="cd00056">
    <property type="entry name" value="ENDO3c"/>
    <property type="match status" value="1"/>
</dbReference>
<dbReference type="PANTHER" id="PTHR43286">
    <property type="entry name" value="ENDONUCLEASE III-LIKE PROTEIN 1"/>
    <property type="match status" value="1"/>
</dbReference>
<dbReference type="InterPro" id="IPR003265">
    <property type="entry name" value="HhH-GPD_domain"/>
</dbReference>
<sequence length="441" mass="45708">MAAWRTDPGRAALAAAGAGAGAPAAWDAVYAGIRSMRADADAPVDTMGCERLADPDAPAAVQRFQVLVSLMLSSQTKDEVTYAAMGRLRAFGCTPDRLAAVPEEALQKLIYPVGFYRKKAETLRLAAQRCLSEHGGDIPPDLPGLLRLKGVGPKMAHIAMTSAWGRGGGIGVDVHVHRVANRLRWVGRSGGAPPMEGKLEGADRHGTAPVSGDPGAGAAAGKGCPPGLPRGSGPAEAAEPSDASCAGPVVTAADVAACSAALAASPHHQDTRNPEETRAQLEEWLPRSLWPEVNLLLVGFGQTVCLPRDPACAECVVRSLCPTGRSWEQALGSQEAARLVREARGEGGTGSPPRRRRTSRPVEVDMTPVAEALAIAGQAAAAEPEPVAAGKALGPRPRPALLADADPLAEPQSPPPRPSRKRARSPAREAGRPGGPPMPRE</sequence>
<keyword evidence="1" id="KW-0004">4Fe-4S</keyword>
<dbReference type="GO" id="GO:0006285">
    <property type="term" value="P:base-excision repair, AP site formation"/>
    <property type="evidence" value="ECO:0007669"/>
    <property type="project" value="UniProtKB-UniRule"/>
</dbReference>
<keyword evidence="7 10" id="KW-0234">DNA repair</keyword>
<comment type="subcellular location">
    <subcellularLocation>
        <location evidence="10">Nucleus</location>
    </subcellularLocation>
    <subcellularLocation>
        <location evidence="10">Mitochondrion</location>
    </subcellularLocation>
</comment>
<dbReference type="SUPFAM" id="SSF48150">
    <property type="entry name" value="DNA-glycosylase"/>
    <property type="match status" value="1"/>
</dbReference>
<dbReference type="GO" id="GO:0005739">
    <property type="term" value="C:mitochondrion"/>
    <property type="evidence" value="ECO:0007669"/>
    <property type="project" value="UniProtKB-SubCell"/>
</dbReference>
<dbReference type="OrthoDB" id="2099276at2759"/>
<evidence type="ECO:0000256" key="10">
    <source>
        <dbReference type="HAMAP-Rule" id="MF_03183"/>
    </source>
</evidence>
<dbReference type="EC" id="4.2.99.18" evidence="10"/>
<keyword evidence="10" id="KW-0539">Nucleus</keyword>
<dbReference type="InterPro" id="IPR011257">
    <property type="entry name" value="DNA_glycosylase"/>
</dbReference>
<dbReference type="GO" id="GO:0003677">
    <property type="term" value="F:DNA binding"/>
    <property type="evidence" value="ECO:0007669"/>
    <property type="project" value="UniProtKB-UniRule"/>
</dbReference>
<dbReference type="InterPro" id="IPR023170">
    <property type="entry name" value="HhH_base_excis_C"/>
</dbReference>
<keyword evidence="4 10" id="KW-0378">Hydrolase</keyword>
<gene>
    <name evidence="10" type="primary">NTH1</name>
    <name evidence="13" type="ORF">FNF27_02201</name>
</gene>
<keyword evidence="6" id="KW-0411">Iron-sulfur</keyword>
<dbReference type="GO" id="GO:0000703">
    <property type="term" value="F:oxidized pyrimidine nucleobase lesion DNA N-glycosylase activity"/>
    <property type="evidence" value="ECO:0007669"/>
    <property type="project" value="UniProtKB-UniRule"/>
</dbReference>
<evidence type="ECO:0000256" key="8">
    <source>
        <dbReference type="ARBA" id="ARBA00023239"/>
    </source>
</evidence>
<dbReference type="FunFam" id="1.10.340.30:FF:000005">
    <property type="entry name" value="Endonuclease III-like protein 1"/>
    <property type="match status" value="1"/>
</dbReference>
<dbReference type="EMBL" id="VLTO01000008">
    <property type="protein sequence ID" value="KAA0176505.1"/>
    <property type="molecule type" value="Genomic_DNA"/>
</dbReference>
<dbReference type="HAMAP" id="MF_03183">
    <property type="entry name" value="Endonuclease_III_Nth"/>
    <property type="match status" value="1"/>
</dbReference>
<comment type="function">
    <text evidence="10">Bifunctional DNA N-glycosylase with associated apurinic/apyrimidinic (AP) lyase function that catalyzes the first step in base excision repair (BER), the primary repair pathway for the repair of oxidative DNA damage. The DNA N-glycosylase activity releases the damaged DNA base from DNA by cleaving the N-glycosidic bond, leaving an AP site. The AP lyase activity cleaves the phosphodiester bond 3' to the AP site by a beta-elimination. Primarily recognizes and repairs oxidative base damage of pyrimidines.</text>
</comment>
<feature type="compositionally biased region" description="Low complexity" evidence="11">
    <location>
        <begin position="385"/>
        <end position="411"/>
    </location>
</feature>
<evidence type="ECO:0000313" key="14">
    <source>
        <dbReference type="Proteomes" id="UP000322899"/>
    </source>
</evidence>
<dbReference type="Gene3D" id="1.10.340.30">
    <property type="entry name" value="Hypothetical protein, domain 2"/>
    <property type="match status" value="1"/>
</dbReference>
<feature type="domain" description="HhH-GPD" evidence="12">
    <location>
        <begin position="72"/>
        <end position="208"/>
    </location>
</feature>
<dbReference type="GO" id="GO:0046872">
    <property type="term" value="F:metal ion binding"/>
    <property type="evidence" value="ECO:0007669"/>
    <property type="project" value="UniProtKB-KW"/>
</dbReference>
<keyword evidence="3 10" id="KW-0227">DNA damage</keyword>
<evidence type="ECO:0000256" key="4">
    <source>
        <dbReference type="ARBA" id="ARBA00022801"/>
    </source>
</evidence>
<keyword evidence="2" id="KW-0479">Metal-binding</keyword>
<dbReference type="Gene3D" id="1.10.1670.10">
    <property type="entry name" value="Helix-hairpin-Helix base-excision DNA repair enzymes (C-terminal)"/>
    <property type="match status" value="1"/>
</dbReference>
<comment type="caution">
    <text evidence="13">The sequence shown here is derived from an EMBL/GenBank/DDBJ whole genome shotgun (WGS) entry which is preliminary data.</text>
</comment>
<protein>
    <recommendedName>
        <fullName evidence="10">Endonuclease III homolog</fullName>
        <ecNumber evidence="10">3.2.2.-</ecNumber>
        <ecNumber evidence="10">4.2.99.18</ecNumber>
    </recommendedName>
    <alternativeName>
        <fullName evidence="10">Bifunctional DNA N-glycosylase/DNA-(apurinic or apyrimidinic site) lyase</fullName>
        <shortName evidence="10">DNA glycosylase/AP lyase</shortName>
    </alternativeName>
</protein>
<feature type="region of interest" description="Disordered" evidence="11">
    <location>
        <begin position="187"/>
        <end position="243"/>
    </location>
</feature>
<evidence type="ECO:0000259" key="12">
    <source>
        <dbReference type="SMART" id="SM00478"/>
    </source>
</evidence>
<dbReference type="InterPro" id="IPR030841">
    <property type="entry name" value="NTH1"/>
</dbReference>
<keyword evidence="10" id="KW-0496">Mitochondrion</keyword>
<dbReference type="GO" id="GO:0051539">
    <property type="term" value="F:4 iron, 4 sulfur cluster binding"/>
    <property type="evidence" value="ECO:0007669"/>
    <property type="project" value="UniProtKB-KW"/>
</dbReference>
<dbReference type="GO" id="GO:0005634">
    <property type="term" value="C:nucleus"/>
    <property type="evidence" value="ECO:0007669"/>
    <property type="project" value="UniProtKB-SubCell"/>
</dbReference>
<evidence type="ECO:0000256" key="1">
    <source>
        <dbReference type="ARBA" id="ARBA00022485"/>
    </source>
</evidence>
<feature type="region of interest" description="Disordered" evidence="11">
    <location>
        <begin position="385"/>
        <end position="441"/>
    </location>
</feature>
<evidence type="ECO:0000256" key="7">
    <source>
        <dbReference type="ARBA" id="ARBA00023204"/>
    </source>
</evidence>
<dbReference type="Pfam" id="PF00730">
    <property type="entry name" value="HhH-GPD"/>
    <property type="match status" value="1"/>
</dbReference>
<evidence type="ECO:0000256" key="11">
    <source>
        <dbReference type="SAM" id="MobiDB-lite"/>
    </source>
</evidence>
<keyword evidence="8 10" id="KW-0456">Lyase</keyword>
<reference evidence="13 14" key="1">
    <citation type="submission" date="2019-07" db="EMBL/GenBank/DDBJ databases">
        <title>Genomes of Cafeteria roenbergensis.</title>
        <authorList>
            <person name="Fischer M.G."/>
            <person name="Hackl T."/>
            <person name="Roman M."/>
        </authorList>
    </citation>
    <scope>NUCLEOTIDE SEQUENCE [LARGE SCALE GENOMIC DNA]</scope>
    <source>
        <strain evidence="13 14">E4-10P</strain>
    </source>
</reference>
<comment type="caution">
    <text evidence="10">Lacks conserved residue(s) required for the propagation of feature annotation.</text>
</comment>
<name>A0A5A8EF47_CAFRO</name>
<evidence type="ECO:0000256" key="5">
    <source>
        <dbReference type="ARBA" id="ARBA00023004"/>
    </source>
</evidence>
<comment type="catalytic activity">
    <reaction evidence="10">
        <text>2'-deoxyribonucleotide-(2'-deoxyribose 5'-phosphate)-2'-deoxyribonucleotide-DNA = a 3'-end 2'-deoxyribonucleotide-(2,3-dehydro-2,3-deoxyribose 5'-phosphate)-DNA + a 5'-end 5'-phospho-2'-deoxyribonucleoside-DNA + H(+)</text>
        <dbReference type="Rhea" id="RHEA:66592"/>
        <dbReference type="Rhea" id="RHEA-COMP:13180"/>
        <dbReference type="Rhea" id="RHEA-COMP:16897"/>
        <dbReference type="Rhea" id="RHEA-COMP:17067"/>
        <dbReference type="ChEBI" id="CHEBI:15378"/>
        <dbReference type="ChEBI" id="CHEBI:136412"/>
        <dbReference type="ChEBI" id="CHEBI:157695"/>
        <dbReference type="ChEBI" id="CHEBI:167181"/>
        <dbReference type="EC" id="4.2.99.18"/>
    </reaction>
</comment>
<dbReference type="AlphaFoldDB" id="A0A5A8EF47"/>
<dbReference type="GO" id="GO:0140078">
    <property type="term" value="F:class I DNA-(apurinic or apyrimidinic site) endonuclease activity"/>
    <property type="evidence" value="ECO:0007669"/>
    <property type="project" value="UniProtKB-EC"/>
</dbReference>
<evidence type="ECO:0000256" key="3">
    <source>
        <dbReference type="ARBA" id="ARBA00022763"/>
    </source>
</evidence>
<dbReference type="Proteomes" id="UP000322899">
    <property type="component" value="Unassembled WGS sequence"/>
</dbReference>
<dbReference type="GO" id="GO:0006289">
    <property type="term" value="P:nucleotide-excision repair"/>
    <property type="evidence" value="ECO:0007669"/>
    <property type="project" value="TreeGrafter"/>
</dbReference>